<evidence type="ECO:0008006" key="3">
    <source>
        <dbReference type="Google" id="ProtNLM"/>
    </source>
</evidence>
<evidence type="ECO:0000313" key="1">
    <source>
        <dbReference type="EMBL" id="MDR6216159.1"/>
    </source>
</evidence>
<reference evidence="1 2" key="1">
    <citation type="submission" date="2023-08" db="EMBL/GenBank/DDBJ databases">
        <title>Functional and genomic diversity of the sorghum phyllosphere microbiome.</title>
        <authorList>
            <person name="Shade A."/>
        </authorList>
    </citation>
    <scope>NUCLEOTIDE SEQUENCE [LARGE SCALE GENOMIC DNA]</scope>
    <source>
        <strain evidence="1 2">SORGH_AS_0335</strain>
    </source>
</reference>
<gene>
    <name evidence="1" type="ORF">QE399_003848</name>
</gene>
<protein>
    <recommendedName>
        <fullName evidence="3">Cyclic nucleotide-binding domain-containing protein</fullName>
    </recommendedName>
</protein>
<organism evidence="1 2">
    <name type="scientific">Paracidovorax wautersii</name>
    <dbReference type="NCBI Taxonomy" id="1177982"/>
    <lineage>
        <taxon>Bacteria</taxon>
        <taxon>Pseudomonadati</taxon>
        <taxon>Pseudomonadota</taxon>
        <taxon>Betaproteobacteria</taxon>
        <taxon>Burkholderiales</taxon>
        <taxon>Comamonadaceae</taxon>
        <taxon>Paracidovorax</taxon>
    </lineage>
</organism>
<dbReference type="RefSeq" id="WP_309832232.1">
    <property type="nucleotide sequence ID" value="NZ_JAVIZX010000001.1"/>
</dbReference>
<comment type="caution">
    <text evidence="1">The sequence shown here is derived from an EMBL/GenBank/DDBJ whole genome shotgun (WGS) entry which is preliminary data.</text>
</comment>
<dbReference type="Proteomes" id="UP001267710">
    <property type="component" value="Unassembled WGS sequence"/>
</dbReference>
<sequence length="135" mass="14737">MIARIAISGDVDVDSPKIADVGAENERPAKLFESFFVFFAVFVCDEAFTPAAIRSLEHPAIVLIEGDEQVSICVVLDGELTFSTVFLGDCRRPADCFVVFEAPNKSPDAFGDWLVHTDDCAAAICWVEFAMLLSL</sequence>
<keyword evidence="2" id="KW-1185">Reference proteome</keyword>
<evidence type="ECO:0000313" key="2">
    <source>
        <dbReference type="Proteomes" id="UP001267710"/>
    </source>
</evidence>
<dbReference type="EMBL" id="JAVIZX010000001">
    <property type="protein sequence ID" value="MDR6216159.1"/>
    <property type="molecule type" value="Genomic_DNA"/>
</dbReference>
<proteinExistence type="predicted"/>
<accession>A0ABU1IIQ5</accession>
<name>A0ABU1IIQ5_9BURK</name>